<keyword evidence="2" id="KW-1185">Reference proteome</keyword>
<sequence length="57" mass="6264">MATYIDLMIREAIQLKLTTTANHVIPAANDVVTAARPIISSGRTRINRIMDSLCDHA</sequence>
<organism evidence="1 2">
    <name type="scientific">Helicostylum pulchrum</name>
    <dbReference type="NCBI Taxonomy" id="562976"/>
    <lineage>
        <taxon>Eukaryota</taxon>
        <taxon>Fungi</taxon>
        <taxon>Fungi incertae sedis</taxon>
        <taxon>Mucoromycota</taxon>
        <taxon>Mucoromycotina</taxon>
        <taxon>Mucoromycetes</taxon>
        <taxon>Mucorales</taxon>
        <taxon>Mucorineae</taxon>
        <taxon>Mucoraceae</taxon>
        <taxon>Helicostylum</taxon>
    </lineage>
</organism>
<gene>
    <name evidence="1" type="ORF">HPULCUR_001835</name>
</gene>
<proteinExistence type="predicted"/>
<evidence type="ECO:0000313" key="2">
    <source>
        <dbReference type="Proteomes" id="UP001476247"/>
    </source>
</evidence>
<accession>A0ABP9XQM0</accession>
<evidence type="ECO:0000313" key="1">
    <source>
        <dbReference type="EMBL" id="GAA5796463.1"/>
    </source>
</evidence>
<name>A0ABP9XQM0_9FUNG</name>
<protein>
    <submittedName>
        <fullName evidence="1">Uncharacterized protein</fullName>
    </submittedName>
</protein>
<reference evidence="1 2" key="1">
    <citation type="submission" date="2024-04" db="EMBL/GenBank/DDBJ databases">
        <title>genome sequences of Mucor flavus KT1a and Helicostylum pulchrum KT1b strains isolation_sourced from the surface of a dry-aged beef.</title>
        <authorList>
            <person name="Toyotome T."/>
            <person name="Hosono M."/>
            <person name="Torimaru M."/>
            <person name="Fukuda K."/>
            <person name="Mikami N."/>
        </authorList>
    </citation>
    <scope>NUCLEOTIDE SEQUENCE [LARGE SCALE GENOMIC DNA]</scope>
    <source>
        <strain evidence="1 2">KT1b</strain>
    </source>
</reference>
<comment type="caution">
    <text evidence="1">The sequence shown here is derived from an EMBL/GenBank/DDBJ whole genome shotgun (WGS) entry which is preliminary data.</text>
</comment>
<dbReference type="Proteomes" id="UP001476247">
    <property type="component" value="Unassembled WGS sequence"/>
</dbReference>
<dbReference type="EMBL" id="BAABUJ010000006">
    <property type="protein sequence ID" value="GAA5796463.1"/>
    <property type="molecule type" value="Genomic_DNA"/>
</dbReference>